<dbReference type="GO" id="GO:0005737">
    <property type="term" value="C:cytoplasm"/>
    <property type="evidence" value="ECO:0007669"/>
    <property type="project" value="TreeGrafter"/>
</dbReference>
<dbReference type="GO" id="GO:0070006">
    <property type="term" value="F:metalloaminopeptidase activity"/>
    <property type="evidence" value="ECO:0007669"/>
    <property type="project" value="TreeGrafter"/>
</dbReference>
<dbReference type="RefSeq" id="WP_142092213.1">
    <property type="nucleotide sequence ID" value="NZ_BAAAMD010000003.1"/>
</dbReference>
<dbReference type="Gene3D" id="1.10.390.10">
    <property type="entry name" value="Neutral Protease Domain 2"/>
    <property type="match status" value="1"/>
</dbReference>
<dbReference type="Gene3D" id="2.60.40.1730">
    <property type="entry name" value="tricorn interacting facor f3 domain"/>
    <property type="match status" value="1"/>
</dbReference>
<dbReference type="GO" id="GO:0005615">
    <property type="term" value="C:extracellular space"/>
    <property type="evidence" value="ECO:0007669"/>
    <property type="project" value="TreeGrafter"/>
</dbReference>
<keyword evidence="8" id="KW-0479">Metal-binding</keyword>
<keyword evidence="6" id="KW-0031">Aminopeptidase</keyword>
<keyword evidence="9" id="KW-0378">Hydrolase</keyword>
<dbReference type="InterPro" id="IPR050344">
    <property type="entry name" value="Peptidase_M1_aminopeptidases"/>
</dbReference>
<comment type="cofactor">
    <cofactor evidence="2">
        <name>Zn(2+)</name>
        <dbReference type="ChEBI" id="CHEBI:29105"/>
    </cofactor>
</comment>
<feature type="domain" description="Aminopeptidase N-like N-terminal" evidence="15">
    <location>
        <begin position="126"/>
        <end position="188"/>
    </location>
</feature>
<sequence>MHHPDPYLHGHGDTRYRVSHYELDLTYKVATNRLDERAQLHVEIVEPTPRIDVDLRGLHVGKVLLDGRPTRYRRKANCVTVEVGRREPGERFVLDLRVSGKPGPIPGAHGEAGWEELSDGSMVGSQPQGAPSWFPCNDDAADKATYRITVTADADYHVIANGTRTECTRVGGNNRWTYEMRRPMSPYLATVQIGDYVEDERSAGVPVSIVHPGGLDVGEGTSFEYQGAMVDFFSECFGPYPFAEYRAVVVEDDLEIPLEAQGLSTFGRNFVPPAWENERLVAHELAHQWFGNLVTGQHLADIWLHEGFACYSEWLWSDHRRHWCESETVQEQAARHHAGLPKDLGDVTLADPGMDAMFDDWVYKRGALTLHAVRSITGDEVFFGMLREWTRLQADSAVTTGQFIEHCRTSSGELGDQVVETLHAWLHEPALPDLPVLS</sequence>
<dbReference type="PANTHER" id="PTHR11533:SF174">
    <property type="entry name" value="PUROMYCIN-SENSITIVE AMINOPEPTIDASE-RELATED"/>
    <property type="match status" value="1"/>
</dbReference>
<dbReference type="GO" id="GO:0016285">
    <property type="term" value="F:alanyl aminopeptidase activity"/>
    <property type="evidence" value="ECO:0007669"/>
    <property type="project" value="UniProtKB-EC"/>
</dbReference>
<evidence type="ECO:0000256" key="7">
    <source>
        <dbReference type="ARBA" id="ARBA00022670"/>
    </source>
</evidence>
<evidence type="ECO:0000259" key="15">
    <source>
        <dbReference type="Pfam" id="PF17900"/>
    </source>
</evidence>
<dbReference type="EC" id="3.4.11.2" evidence="4"/>
<dbReference type="SUPFAM" id="SSF55486">
    <property type="entry name" value="Metalloproteases ('zincins'), catalytic domain"/>
    <property type="match status" value="1"/>
</dbReference>
<evidence type="ECO:0000313" key="17">
    <source>
        <dbReference type="Proteomes" id="UP000316196"/>
    </source>
</evidence>
<dbReference type="GO" id="GO:0008270">
    <property type="term" value="F:zinc ion binding"/>
    <property type="evidence" value="ECO:0007669"/>
    <property type="project" value="InterPro"/>
</dbReference>
<feature type="domain" description="Peptidase M1 membrane alanine aminopeptidase" evidence="14">
    <location>
        <begin position="223"/>
        <end position="424"/>
    </location>
</feature>
<dbReference type="PRINTS" id="PR00756">
    <property type="entry name" value="ALADIPTASE"/>
</dbReference>
<gene>
    <name evidence="16" type="ORF">FB460_0123</name>
</gene>
<dbReference type="GO" id="GO:0042277">
    <property type="term" value="F:peptide binding"/>
    <property type="evidence" value="ECO:0007669"/>
    <property type="project" value="TreeGrafter"/>
</dbReference>
<reference evidence="16 17" key="1">
    <citation type="submission" date="2019-06" db="EMBL/GenBank/DDBJ databases">
        <title>Sequencing the genomes of 1000 actinobacteria strains.</title>
        <authorList>
            <person name="Klenk H.-P."/>
        </authorList>
    </citation>
    <scope>NUCLEOTIDE SEQUENCE [LARGE SCALE GENOMIC DNA]</scope>
    <source>
        <strain evidence="16 17">DSM 8251</strain>
    </source>
</reference>
<name>A0A542ZQ60_9ACTN</name>
<evidence type="ECO:0000256" key="9">
    <source>
        <dbReference type="ARBA" id="ARBA00022801"/>
    </source>
</evidence>
<evidence type="ECO:0000256" key="2">
    <source>
        <dbReference type="ARBA" id="ARBA00001947"/>
    </source>
</evidence>
<comment type="similarity">
    <text evidence="3">Belongs to the peptidase M1 family.</text>
</comment>
<evidence type="ECO:0000256" key="6">
    <source>
        <dbReference type="ARBA" id="ARBA00022438"/>
    </source>
</evidence>
<proteinExistence type="inferred from homology"/>
<dbReference type="Proteomes" id="UP000316196">
    <property type="component" value="Unassembled WGS sequence"/>
</dbReference>
<comment type="catalytic activity">
    <reaction evidence="1">
        <text>Release of an N-terminal amino acid, Xaa-|-Yaa- from a peptide, amide or arylamide. Xaa is preferably Ala, but may be most amino acids including Pro (slow action). When a terminal hydrophobic residue is followed by a prolyl residue, the two may be released as an intact Xaa-Pro dipeptide.</text>
        <dbReference type="EC" id="3.4.11.2"/>
    </reaction>
</comment>
<dbReference type="InterPro" id="IPR001930">
    <property type="entry name" value="Peptidase_M1"/>
</dbReference>
<dbReference type="Pfam" id="PF01433">
    <property type="entry name" value="Peptidase_M1"/>
    <property type="match status" value="1"/>
</dbReference>
<evidence type="ECO:0000256" key="3">
    <source>
        <dbReference type="ARBA" id="ARBA00010136"/>
    </source>
</evidence>
<dbReference type="GO" id="GO:0016020">
    <property type="term" value="C:membrane"/>
    <property type="evidence" value="ECO:0007669"/>
    <property type="project" value="TreeGrafter"/>
</dbReference>
<dbReference type="InterPro" id="IPR014782">
    <property type="entry name" value="Peptidase_M1_dom"/>
</dbReference>
<evidence type="ECO:0000256" key="13">
    <source>
        <dbReference type="ARBA" id="ARBA00031533"/>
    </source>
</evidence>
<dbReference type="GO" id="GO:0043171">
    <property type="term" value="P:peptide catabolic process"/>
    <property type="evidence" value="ECO:0007669"/>
    <property type="project" value="TreeGrafter"/>
</dbReference>
<keyword evidence="11" id="KW-0482">Metalloprotease</keyword>
<dbReference type="GO" id="GO:0006508">
    <property type="term" value="P:proteolysis"/>
    <property type="evidence" value="ECO:0007669"/>
    <property type="project" value="UniProtKB-KW"/>
</dbReference>
<evidence type="ECO:0000259" key="14">
    <source>
        <dbReference type="Pfam" id="PF01433"/>
    </source>
</evidence>
<keyword evidence="7" id="KW-0645">Protease</keyword>
<evidence type="ECO:0000256" key="11">
    <source>
        <dbReference type="ARBA" id="ARBA00023049"/>
    </source>
</evidence>
<dbReference type="CDD" id="cd09603">
    <property type="entry name" value="M1_APN_like"/>
    <property type="match status" value="1"/>
</dbReference>
<dbReference type="InterPro" id="IPR027268">
    <property type="entry name" value="Peptidase_M4/M1_CTD_sf"/>
</dbReference>
<keyword evidence="10" id="KW-0862">Zinc</keyword>
<evidence type="ECO:0000256" key="8">
    <source>
        <dbReference type="ARBA" id="ARBA00022723"/>
    </source>
</evidence>
<dbReference type="InterPro" id="IPR045357">
    <property type="entry name" value="Aminopeptidase_N-like_N"/>
</dbReference>
<dbReference type="OrthoDB" id="3885507at2"/>
<evidence type="ECO:0000256" key="12">
    <source>
        <dbReference type="ARBA" id="ARBA00029811"/>
    </source>
</evidence>
<evidence type="ECO:0000313" key="16">
    <source>
        <dbReference type="EMBL" id="TQL62350.1"/>
    </source>
</evidence>
<evidence type="ECO:0000256" key="1">
    <source>
        <dbReference type="ARBA" id="ARBA00000098"/>
    </source>
</evidence>
<dbReference type="SUPFAM" id="SSF63737">
    <property type="entry name" value="Leukotriene A4 hydrolase N-terminal domain"/>
    <property type="match status" value="1"/>
</dbReference>
<evidence type="ECO:0000256" key="5">
    <source>
        <dbReference type="ARBA" id="ARBA00015611"/>
    </source>
</evidence>
<evidence type="ECO:0000256" key="10">
    <source>
        <dbReference type="ARBA" id="ARBA00022833"/>
    </source>
</evidence>
<dbReference type="Pfam" id="PF17900">
    <property type="entry name" value="Peptidase_M1_N"/>
    <property type="match status" value="1"/>
</dbReference>
<dbReference type="InterPro" id="IPR042097">
    <property type="entry name" value="Aminopeptidase_N-like_N_sf"/>
</dbReference>
<keyword evidence="17" id="KW-1185">Reference proteome</keyword>
<organism evidence="16 17">
    <name type="scientific">Propioniferax innocua</name>
    <dbReference type="NCBI Taxonomy" id="1753"/>
    <lineage>
        <taxon>Bacteria</taxon>
        <taxon>Bacillati</taxon>
        <taxon>Actinomycetota</taxon>
        <taxon>Actinomycetes</taxon>
        <taxon>Propionibacteriales</taxon>
        <taxon>Propionibacteriaceae</taxon>
        <taxon>Propioniferax</taxon>
    </lineage>
</organism>
<accession>A0A542ZQ60</accession>
<comment type="caution">
    <text evidence="16">The sequence shown here is derived from an EMBL/GenBank/DDBJ whole genome shotgun (WGS) entry which is preliminary data.</text>
</comment>
<dbReference type="PANTHER" id="PTHR11533">
    <property type="entry name" value="PROTEASE M1 ZINC METALLOPROTEASE"/>
    <property type="match status" value="1"/>
</dbReference>
<evidence type="ECO:0000256" key="4">
    <source>
        <dbReference type="ARBA" id="ARBA00012564"/>
    </source>
</evidence>
<dbReference type="AlphaFoldDB" id="A0A542ZQ60"/>
<protein>
    <recommendedName>
        <fullName evidence="5">Aminopeptidase N</fullName>
        <ecNumber evidence="4">3.4.11.2</ecNumber>
    </recommendedName>
    <alternativeName>
        <fullName evidence="12">Alanine aminopeptidase</fullName>
    </alternativeName>
    <alternativeName>
        <fullName evidence="13">Lysyl aminopeptidase</fullName>
    </alternativeName>
</protein>
<dbReference type="EMBL" id="VFOR01000001">
    <property type="protein sequence ID" value="TQL62350.1"/>
    <property type="molecule type" value="Genomic_DNA"/>
</dbReference>